<keyword evidence="2 4" id="KW-0808">Transferase</keyword>
<feature type="active site" description="Proton donor" evidence="4">
    <location>
        <position position="108"/>
    </location>
</feature>
<comment type="similarity">
    <text evidence="4">Belongs to the GART family.</text>
</comment>
<dbReference type="InterPro" id="IPR002376">
    <property type="entry name" value="Formyl_transf_N"/>
</dbReference>
<keyword evidence="9" id="KW-1185">Reference proteome</keyword>
<reference evidence="7 9" key="3">
    <citation type="submission" date="2024-01" db="EMBL/GenBank/DDBJ databases">
        <title>Survival strategy associated with biotechnological potential of Virgibacillus dokdonensis T4.6 isolated from salt-fermented shrimp paste.</title>
        <authorList>
            <person name="Doan T.V."/>
            <person name="Quach N.T."/>
            <person name="Phi Q.-T."/>
        </authorList>
    </citation>
    <scope>NUCLEOTIDE SEQUENCE [LARGE SCALE GENOMIC DNA]</scope>
    <source>
        <strain evidence="7 9">T4.6</strain>
    </source>
</reference>
<comment type="function">
    <text evidence="4">Catalyzes the transfer of a formyl group from 10-formyltetrahydrofolate to 5-phospho-ribosyl-glycinamide (GAR), producing 5-phospho-ribosyl-N-formylglycinamide (FGAR) and tetrahydrofolate.</text>
</comment>
<evidence type="ECO:0000256" key="2">
    <source>
        <dbReference type="ARBA" id="ARBA00022679"/>
    </source>
</evidence>
<dbReference type="Proteomes" id="UP000234237">
    <property type="component" value="Chromosome"/>
</dbReference>
<dbReference type="InterPro" id="IPR004607">
    <property type="entry name" value="GART"/>
</dbReference>
<dbReference type="RefSeq" id="WP_101933475.1">
    <property type="nucleotide sequence ID" value="NZ_CP018622.1"/>
</dbReference>
<dbReference type="InterPro" id="IPR036477">
    <property type="entry name" value="Formyl_transf_N_sf"/>
</dbReference>
<keyword evidence="3 4" id="KW-0658">Purine biosynthesis</keyword>
<feature type="domain" description="Formyl transferase N-terminal" evidence="5">
    <location>
        <begin position="5"/>
        <end position="180"/>
    </location>
</feature>
<dbReference type="Pfam" id="PF00551">
    <property type="entry name" value="Formyl_trans_N"/>
    <property type="match status" value="1"/>
</dbReference>
<dbReference type="Gene3D" id="3.40.50.170">
    <property type="entry name" value="Formyl transferase, N-terminal domain"/>
    <property type="match status" value="1"/>
</dbReference>
<reference evidence="8" key="2">
    <citation type="submission" date="2016-11" db="EMBL/GenBank/DDBJ databases">
        <title>Complete genome sequence of Virgibacillus pantothenticus 21D, a halophilic bacterium isolated from the deep hypersaline anoxic basin Discovery in the Mediterranean Sea.</title>
        <authorList>
            <person name="Zeaiter Z."/>
            <person name="Booth J.M."/>
            <person name="Prosdocimi E.M."/>
            <person name="Mapelli F."/>
            <person name="Fusi M."/>
            <person name="Daffonchio D."/>
            <person name="Borin S."/>
            <person name="Crotti E."/>
        </authorList>
    </citation>
    <scope>NUCLEOTIDE SEQUENCE [LARGE SCALE GENOMIC DNA]</scope>
    <source>
        <strain evidence="8">21D</strain>
    </source>
</reference>
<dbReference type="SUPFAM" id="SSF53328">
    <property type="entry name" value="Formyltransferase"/>
    <property type="match status" value="1"/>
</dbReference>
<evidence type="ECO:0000256" key="4">
    <source>
        <dbReference type="HAMAP-Rule" id="MF_01930"/>
    </source>
</evidence>
<feature type="binding site" evidence="4">
    <location>
        <position position="64"/>
    </location>
    <ligand>
        <name>(6R)-10-formyltetrahydrofolate</name>
        <dbReference type="ChEBI" id="CHEBI:195366"/>
    </ligand>
</feature>
<dbReference type="STRING" id="302167.GCA_900166595_00978"/>
<dbReference type="GO" id="GO:0004644">
    <property type="term" value="F:phosphoribosylglycinamide formyltransferase activity"/>
    <property type="evidence" value="ECO:0007669"/>
    <property type="project" value="UniProtKB-UniRule"/>
</dbReference>
<protein>
    <recommendedName>
        <fullName evidence="4">Phosphoribosylglycinamide formyltransferase</fullName>
        <ecNumber evidence="4">2.1.2.2</ecNumber>
    </recommendedName>
    <alternativeName>
        <fullName evidence="4">5'-phosphoribosylglycinamide transformylase</fullName>
    </alternativeName>
    <alternativeName>
        <fullName evidence="4">GAR transformylase</fullName>
        <shortName evidence="4">GART</shortName>
    </alternativeName>
</protein>
<dbReference type="GO" id="GO:0006189">
    <property type="term" value="P:'de novo' IMP biosynthetic process"/>
    <property type="evidence" value="ECO:0007669"/>
    <property type="project" value="UniProtKB-UniRule"/>
</dbReference>
<dbReference type="Proteomes" id="UP001356080">
    <property type="component" value="Unassembled WGS sequence"/>
</dbReference>
<feature type="binding site" evidence="4">
    <location>
        <begin position="89"/>
        <end position="92"/>
    </location>
    <ligand>
        <name>(6R)-10-formyltetrahydrofolate</name>
        <dbReference type="ChEBI" id="CHEBI:195366"/>
    </ligand>
</feature>
<accession>A0A2K9J038</accession>
<dbReference type="HAMAP" id="MF_01930">
    <property type="entry name" value="PurN"/>
    <property type="match status" value="1"/>
</dbReference>
<evidence type="ECO:0000313" key="7">
    <source>
        <dbReference type="EMBL" id="MEF2290686.1"/>
    </source>
</evidence>
<evidence type="ECO:0000313" key="9">
    <source>
        <dbReference type="Proteomes" id="UP001356080"/>
    </source>
</evidence>
<dbReference type="FunFam" id="3.40.50.170:FF:000007">
    <property type="entry name" value="Phosphoribosylglycinamide formyltransferase"/>
    <property type="match status" value="1"/>
</dbReference>
<evidence type="ECO:0000259" key="5">
    <source>
        <dbReference type="Pfam" id="PF00551"/>
    </source>
</evidence>
<feature type="site" description="Raises pKa of active site His" evidence="4">
    <location>
        <position position="144"/>
    </location>
</feature>
<dbReference type="KEGG" id="vpn:A21D_02235"/>
<dbReference type="PANTHER" id="PTHR43369:SF2">
    <property type="entry name" value="PHOSPHORIBOSYLGLYCINAMIDE FORMYLTRANSFERASE"/>
    <property type="match status" value="1"/>
</dbReference>
<dbReference type="GO" id="GO:0005829">
    <property type="term" value="C:cytosol"/>
    <property type="evidence" value="ECO:0007669"/>
    <property type="project" value="TreeGrafter"/>
</dbReference>
<organism evidence="6 8">
    <name type="scientific">Virgibacillus dokdonensis</name>
    <dbReference type="NCBI Taxonomy" id="302167"/>
    <lineage>
        <taxon>Bacteria</taxon>
        <taxon>Bacillati</taxon>
        <taxon>Bacillota</taxon>
        <taxon>Bacilli</taxon>
        <taxon>Bacillales</taxon>
        <taxon>Bacillaceae</taxon>
        <taxon>Virgibacillus</taxon>
    </lineage>
</organism>
<dbReference type="CDD" id="cd08645">
    <property type="entry name" value="FMT_core_GART"/>
    <property type="match status" value="1"/>
</dbReference>
<comment type="pathway">
    <text evidence="1 4">Purine metabolism; IMP biosynthesis via de novo pathway; N(2)-formyl-N(1)-(5-phospho-D-ribosyl)glycinamide from N(1)-(5-phospho-D-ribosyl)glycinamide (10-formyl THF route): step 1/1.</text>
</comment>
<dbReference type="EMBL" id="JAZHPM010000002">
    <property type="protein sequence ID" value="MEF2290686.1"/>
    <property type="molecule type" value="Genomic_DNA"/>
</dbReference>
<dbReference type="EC" id="2.1.2.2" evidence="4"/>
<dbReference type="EMBL" id="CP018622">
    <property type="protein sequence ID" value="AUJ25299.1"/>
    <property type="molecule type" value="Genomic_DNA"/>
</dbReference>
<evidence type="ECO:0000313" key="8">
    <source>
        <dbReference type="Proteomes" id="UP000234237"/>
    </source>
</evidence>
<gene>
    <name evidence="4 6" type="primary">purN</name>
    <name evidence="6" type="ORF">A21D_02235</name>
    <name evidence="7" type="ORF">V2W34_01515</name>
</gene>
<reference evidence="6" key="1">
    <citation type="submission" date="2016-11" db="EMBL/GenBank/DDBJ databases">
        <title>Complete genome sequence of Virgibacillus dokdonensis 21D, a halophilic bacterium isolated from the deep hypersaline anoxic basin Discovery in the Mediterranean Sea.</title>
        <authorList>
            <person name="Zeaiter Z."/>
            <person name="Booth J.M."/>
            <person name="Prosdocimi E.M."/>
            <person name="Mapelli F."/>
            <person name="Fusi M."/>
            <person name="Daffonchio D."/>
            <person name="Borin S."/>
            <person name="Crotti E."/>
        </authorList>
    </citation>
    <scope>NUCLEOTIDE SEQUENCE</scope>
    <source>
        <strain evidence="6">21D</strain>
    </source>
</reference>
<evidence type="ECO:0000313" key="6">
    <source>
        <dbReference type="EMBL" id="AUJ25299.1"/>
    </source>
</evidence>
<comment type="catalytic activity">
    <reaction evidence="4">
        <text>N(1)-(5-phospho-beta-D-ribosyl)glycinamide + (6R)-10-formyltetrahydrofolate = N(2)-formyl-N(1)-(5-phospho-beta-D-ribosyl)glycinamide + (6S)-5,6,7,8-tetrahydrofolate + H(+)</text>
        <dbReference type="Rhea" id="RHEA:15053"/>
        <dbReference type="ChEBI" id="CHEBI:15378"/>
        <dbReference type="ChEBI" id="CHEBI:57453"/>
        <dbReference type="ChEBI" id="CHEBI:143788"/>
        <dbReference type="ChEBI" id="CHEBI:147286"/>
        <dbReference type="ChEBI" id="CHEBI:195366"/>
        <dbReference type="EC" id="2.1.2.2"/>
    </reaction>
</comment>
<evidence type="ECO:0000256" key="3">
    <source>
        <dbReference type="ARBA" id="ARBA00022755"/>
    </source>
</evidence>
<dbReference type="PANTHER" id="PTHR43369">
    <property type="entry name" value="PHOSPHORIBOSYLGLYCINAMIDE FORMYLTRANSFERASE"/>
    <property type="match status" value="1"/>
</dbReference>
<feature type="binding site" evidence="4">
    <location>
        <begin position="14"/>
        <end position="16"/>
    </location>
    <ligand>
        <name>N(1)-(5-phospho-beta-D-ribosyl)glycinamide</name>
        <dbReference type="ChEBI" id="CHEBI:143788"/>
    </ligand>
</feature>
<sequence>MSRVKAAVFASGTGSNFQAMLDESDLACEIILLICDRPEAAVIEKARQHQIPVYQFDPKQYATKEAYERELVTVLKKARVQWIFLAGYMRIVGSYLLHAYQGKIVNIHPSLLPDFPGKDAITQAFAAKVDKTGVTIHFIDEGIDTGPIIAQQTVDMYPDDTIRSLTKRIQQVEHKLYPKIIKQLVQNEGEL</sequence>
<name>A0A2K9J038_9BACI</name>
<proteinExistence type="inferred from homology"/>
<feature type="binding site" evidence="4">
    <location>
        <position position="106"/>
    </location>
    <ligand>
        <name>(6R)-10-formyltetrahydrofolate</name>
        <dbReference type="ChEBI" id="CHEBI:195366"/>
    </ligand>
</feature>
<evidence type="ECO:0000256" key="1">
    <source>
        <dbReference type="ARBA" id="ARBA00005054"/>
    </source>
</evidence>
<dbReference type="UniPathway" id="UPA00074">
    <property type="reaction ID" value="UER00126"/>
</dbReference>
<dbReference type="AlphaFoldDB" id="A0A2K9J038"/>
<dbReference type="NCBIfam" id="TIGR00639">
    <property type="entry name" value="PurN"/>
    <property type="match status" value="1"/>
</dbReference>